<evidence type="ECO:0000313" key="1">
    <source>
        <dbReference type="EMBL" id="ASV76212.1"/>
    </source>
</evidence>
<dbReference type="EMBL" id="CP018477">
    <property type="protein sequence ID" value="ASV76212.1"/>
    <property type="molecule type" value="Genomic_DNA"/>
</dbReference>
<organism evidence="1 2">
    <name type="scientific">Thermogutta terrifontis</name>
    <dbReference type="NCBI Taxonomy" id="1331910"/>
    <lineage>
        <taxon>Bacteria</taxon>
        <taxon>Pseudomonadati</taxon>
        <taxon>Planctomycetota</taxon>
        <taxon>Planctomycetia</taxon>
        <taxon>Pirellulales</taxon>
        <taxon>Thermoguttaceae</taxon>
        <taxon>Thermogutta</taxon>
    </lineage>
</organism>
<evidence type="ECO:0000313" key="2">
    <source>
        <dbReference type="Proteomes" id="UP000215086"/>
    </source>
</evidence>
<reference evidence="1 2" key="1">
    <citation type="journal article" name="Front. Microbiol.">
        <title>Sugar Metabolism of the First Thermophilic Planctomycete Thermogutta terrifontis: Comparative Genomic and Transcriptomic Approaches.</title>
        <authorList>
            <person name="Elcheninov A.G."/>
            <person name="Menzel P."/>
            <person name="Gudbergsdottir S.R."/>
            <person name="Slesarev A.I."/>
            <person name="Kadnikov V.V."/>
            <person name="Krogh A."/>
            <person name="Bonch-Osmolovskaya E.A."/>
            <person name="Peng X."/>
            <person name="Kublanov I.V."/>
        </authorList>
    </citation>
    <scope>NUCLEOTIDE SEQUENCE [LARGE SCALE GENOMIC DNA]</scope>
    <source>
        <strain evidence="1 2">R1</strain>
    </source>
</reference>
<dbReference type="AlphaFoldDB" id="A0A286RJX1"/>
<accession>A0A286RJX1</accession>
<protein>
    <submittedName>
        <fullName evidence="1">Uncharacterized protein</fullName>
    </submittedName>
</protein>
<dbReference type="KEGG" id="ttf:THTE_3611"/>
<name>A0A286RJX1_9BACT</name>
<sequence length="48" mass="5393">MRARGPIQNLERFAPGNFVAGAFFPCRWDKSICGSRRRVSSTVVIQIP</sequence>
<proteinExistence type="predicted"/>
<dbReference type="Proteomes" id="UP000215086">
    <property type="component" value="Chromosome"/>
</dbReference>
<gene>
    <name evidence="1" type="ORF">THTE_3611</name>
</gene>
<keyword evidence="2" id="KW-1185">Reference proteome</keyword>